<comment type="caution">
    <text evidence="1">The sequence shown here is derived from an EMBL/GenBank/DDBJ whole genome shotgun (WGS) entry which is preliminary data.</text>
</comment>
<proteinExistence type="predicted"/>
<dbReference type="Proteomes" id="UP001501442">
    <property type="component" value="Unassembled WGS sequence"/>
</dbReference>
<accession>A0ABP8U9U7</accession>
<organism evidence="1 2">
    <name type="scientific">Actinoallomurus vinaceus</name>
    <dbReference type="NCBI Taxonomy" id="1080074"/>
    <lineage>
        <taxon>Bacteria</taxon>
        <taxon>Bacillati</taxon>
        <taxon>Actinomycetota</taxon>
        <taxon>Actinomycetes</taxon>
        <taxon>Streptosporangiales</taxon>
        <taxon>Thermomonosporaceae</taxon>
        <taxon>Actinoallomurus</taxon>
    </lineage>
</organism>
<keyword evidence="2" id="KW-1185">Reference proteome</keyword>
<evidence type="ECO:0000313" key="1">
    <source>
        <dbReference type="EMBL" id="GAA4625323.1"/>
    </source>
</evidence>
<gene>
    <name evidence="1" type="ORF">GCM10023196_029020</name>
</gene>
<dbReference type="EMBL" id="BAABHK010000003">
    <property type="protein sequence ID" value="GAA4625323.1"/>
    <property type="molecule type" value="Genomic_DNA"/>
</dbReference>
<evidence type="ECO:0000313" key="2">
    <source>
        <dbReference type="Proteomes" id="UP001501442"/>
    </source>
</evidence>
<reference evidence="2" key="1">
    <citation type="journal article" date="2019" name="Int. J. Syst. Evol. Microbiol.">
        <title>The Global Catalogue of Microorganisms (GCM) 10K type strain sequencing project: providing services to taxonomists for standard genome sequencing and annotation.</title>
        <authorList>
            <consortium name="The Broad Institute Genomics Platform"/>
            <consortium name="The Broad Institute Genome Sequencing Center for Infectious Disease"/>
            <person name="Wu L."/>
            <person name="Ma J."/>
        </authorList>
    </citation>
    <scope>NUCLEOTIDE SEQUENCE [LARGE SCALE GENOMIC DNA]</scope>
    <source>
        <strain evidence="2">JCM 17939</strain>
    </source>
</reference>
<sequence length="94" mass="9681">MFATEALAPAAVCDARCAGEHAVPAIPTATIAAATVGNGDLRRIERLLGRSSGRGARFMIIGAYCPLCGDSGSCGKKIASRAVRDDPGRFCVDK</sequence>
<protein>
    <submittedName>
        <fullName evidence="1">Uncharacterized protein</fullName>
    </submittedName>
</protein>
<name>A0ABP8U9U7_9ACTN</name>